<gene>
    <name evidence="7" type="ORF">RJ40_02760</name>
</gene>
<dbReference type="PANTHER" id="PTHR21716:SF4">
    <property type="entry name" value="TRANSMEMBRANE PROTEIN 245"/>
    <property type="match status" value="1"/>
</dbReference>
<feature type="transmembrane region" description="Helical" evidence="6">
    <location>
        <begin position="38"/>
        <end position="71"/>
    </location>
</feature>
<dbReference type="KEGG" id="maqe:RJ40_02760"/>
<feature type="transmembrane region" description="Helical" evidence="6">
    <location>
        <begin position="247"/>
        <end position="276"/>
    </location>
</feature>
<evidence type="ECO:0000313" key="8">
    <source>
        <dbReference type="Proteomes" id="UP001042704"/>
    </source>
</evidence>
<feature type="transmembrane region" description="Helical" evidence="6">
    <location>
        <begin position="83"/>
        <end position="109"/>
    </location>
</feature>
<comment type="similarity">
    <text evidence="2">Belongs to the autoinducer-2 exporter (AI-2E) (TC 2.A.86) family.</text>
</comment>
<evidence type="ECO:0000256" key="2">
    <source>
        <dbReference type="ARBA" id="ARBA00009773"/>
    </source>
</evidence>
<keyword evidence="4 6" id="KW-1133">Transmembrane helix</keyword>
<dbReference type="AlphaFoldDB" id="A0A8A3S2Y5"/>
<dbReference type="Pfam" id="PF01594">
    <property type="entry name" value="AI-2E_transport"/>
    <property type="match status" value="1"/>
</dbReference>
<name>A0A8A3S2Y5_9EURY</name>
<evidence type="ECO:0000256" key="5">
    <source>
        <dbReference type="ARBA" id="ARBA00023136"/>
    </source>
</evidence>
<evidence type="ECO:0000256" key="1">
    <source>
        <dbReference type="ARBA" id="ARBA00004141"/>
    </source>
</evidence>
<proteinExistence type="inferred from homology"/>
<sequence length="365" mass="39551">MAHFASDRIREDLYRLRRTQMYISMTPHLSPLDRPTMVLVFAIFLAAAVAFWNLLWVVVLALSLAVVVMPLQRYLVERSVPEGFSALVVTVIVFLVLTGAVGFTVAVLAQNADFLVEIMQGITGWIGAAGVDPAAGIGPESEVAAWFDERFASFADAAAGIATQVPNLFLDFIVFFLGLYMFVFRGAAVAAELTAALPSRLRVAVERMTTASIDTLYAIYVVHVATSVITFILAIPFFWILGYDHVIFFAVMAGIFQLIPIIGPSVIMLIVGAFALSQGDLRGAALAALIGYPVVCALPDIYFRPLMMGRRARIHPVIMWIGFFGGLVVMGLVGFVLGPLFVVLAITAYHILVEELEGAKETAGA</sequence>
<evidence type="ECO:0000256" key="4">
    <source>
        <dbReference type="ARBA" id="ARBA00022989"/>
    </source>
</evidence>
<keyword evidence="3 6" id="KW-0812">Transmembrane</keyword>
<keyword evidence="5 6" id="KW-0472">Membrane</keyword>
<dbReference type="GO" id="GO:0016020">
    <property type="term" value="C:membrane"/>
    <property type="evidence" value="ECO:0007669"/>
    <property type="project" value="UniProtKB-SubCell"/>
</dbReference>
<accession>A0A8A3S2Y5</accession>
<evidence type="ECO:0000256" key="6">
    <source>
        <dbReference type="SAM" id="Phobius"/>
    </source>
</evidence>
<dbReference type="EMBL" id="CP036172">
    <property type="protein sequence ID" value="QSZ66495.1"/>
    <property type="molecule type" value="Genomic_DNA"/>
</dbReference>
<evidence type="ECO:0000256" key="3">
    <source>
        <dbReference type="ARBA" id="ARBA00022692"/>
    </source>
</evidence>
<evidence type="ECO:0000313" key="7">
    <source>
        <dbReference type="EMBL" id="QSZ66495.1"/>
    </source>
</evidence>
<dbReference type="Proteomes" id="UP001042704">
    <property type="component" value="Chromosome"/>
</dbReference>
<dbReference type="InterPro" id="IPR002549">
    <property type="entry name" value="AI-2E-like"/>
</dbReference>
<comment type="subcellular location">
    <subcellularLocation>
        <location evidence="1">Membrane</location>
        <topology evidence="1">Multi-pass membrane protein</topology>
    </subcellularLocation>
</comment>
<keyword evidence="8" id="KW-1185">Reference proteome</keyword>
<reference evidence="7" key="1">
    <citation type="journal article" date="2001" name="Int. J. Syst. Evol. Microbiol.">
        <title>Methanofollis aquaemaris sp. nov., a methanogen isolated from an aquaculture fish pond.</title>
        <authorList>
            <person name="Lai M.C."/>
            <person name="Chen S.C."/>
        </authorList>
    </citation>
    <scope>NUCLEOTIDE SEQUENCE</scope>
    <source>
        <strain evidence="7">N2F9704</strain>
    </source>
</reference>
<dbReference type="PANTHER" id="PTHR21716">
    <property type="entry name" value="TRANSMEMBRANE PROTEIN"/>
    <property type="match status" value="1"/>
</dbReference>
<feature type="transmembrane region" description="Helical" evidence="6">
    <location>
        <begin position="323"/>
        <end position="352"/>
    </location>
</feature>
<feature type="transmembrane region" description="Helical" evidence="6">
    <location>
        <begin position="217"/>
        <end position="241"/>
    </location>
</feature>
<feature type="transmembrane region" description="Helical" evidence="6">
    <location>
        <begin position="283"/>
        <end position="303"/>
    </location>
</feature>
<reference evidence="7" key="2">
    <citation type="submission" date="2019-02" db="EMBL/GenBank/DDBJ databases">
        <authorList>
            <person name="Chen S.-C."/>
            <person name="Chien H.-H."/>
            <person name="Lai M.-C."/>
        </authorList>
    </citation>
    <scope>NUCLEOTIDE SEQUENCE</scope>
    <source>
        <strain evidence="7">N2F9704</strain>
    </source>
</reference>
<organism evidence="7 8">
    <name type="scientific">Methanofollis aquaemaris</name>
    <dbReference type="NCBI Taxonomy" id="126734"/>
    <lineage>
        <taxon>Archaea</taxon>
        <taxon>Methanobacteriati</taxon>
        <taxon>Methanobacteriota</taxon>
        <taxon>Stenosarchaea group</taxon>
        <taxon>Methanomicrobia</taxon>
        <taxon>Methanomicrobiales</taxon>
        <taxon>Methanomicrobiaceae</taxon>
        <taxon>Methanofollis</taxon>
    </lineage>
</organism>
<feature type="transmembrane region" description="Helical" evidence="6">
    <location>
        <begin position="172"/>
        <end position="197"/>
    </location>
</feature>
<protein>
    <submittedName>
        <fullName evidence="7">AI-2E family transporter</fullName>
    </submittedName>
</protein>